<feature type="domain" description="SH3b" evidence="2">
    <location>
        <begin position="198"/>
        <end position="233"/>
    </location>
</feature>
<organism evidence="3 4">
    <name type="scientific">Flectobacillus longus</name>
    <dbReference type="NCBI Taxonomy" id="2984207"/>
    <lineage>
        <taxon>Bacteria</taxon>
        <taxon>Pseudomonadati</taxon>
        <taxon>Bacteroidota</taxon>
        <taxon>Cytophagia</taxon>
        <taxon>Cytophagales</taxon>
        <taxon>Flectobacillaceae</taxon>
        <taxon>Flectobacillus</taxon>
    </lineage>
</organism>
<dbReference type="EMBL" id="JASHID010000020">
    <property type="protein sequence ID" value="MDI9866759.1"/>
    <property type="molecule type" value="Genomic_DNA"/>
</dbReference>
<gene>
    <name evidence="3" type="ORF">QM480_20645</name>
</gene>
<evidence type="ECO:0000313" key="4">
    <source>
        <dbReference type="Proteomes" id="UP001236569"/>
    </source>
</evidence>
<reference evidence="3 4" key="1">
    <citation type="submission" date="2023-05" db="EMBL/GenBank/DDBJ databases">
        <title>Novel species of genus Flectobacillus isolated from stream in China.</title>
        <authorList>
            <person name="Lu H."/>
        </authorList>
    </citation>
    <scope>NUCLEOTIDE SEQUENCE [LARGE SCALE GENOMIC DNA]</scope>
    <source>
        <strain evidence="3 4">DC10W</strain>
    </source>
</reference>
<name>A0ABT6YT38_9BACT</name>
<dbReference type="Pfam" id="PF08239">
    <property type="entry name" value="SH3_3"/>
    <property type="match status" value="1"/>
</dbReference>
<keyword evidence="4" id="KW-1185">Reference proteome</keyword>
<evidence type="ECO:0000256" key="1">
    <source>
        <dbReference type="SAM" id="SignalP"/>
    </source>
</evidence>
<evidence type="ECO:0000313" key="3">
    <source>
        <dbReference type="EMBL" id="MDI9866759.1"/>
    </source>
</evidence>
<sequence length="234" mass="26779">MKKIISLIILLMIFTKSISQTLNNGNITCLEGIWSNNSNYSTNVLSYRIISGNKMLSFGYEHGDSSLNFPLLIHIVGFQGKTEDEIDSLDKTQLVNFGLHYTEITEDDYSKKGNWTKNYFIPLKFGCDNNEMTLLSGKIAEFSRLSRLPIESISLLNARGKKDKRNYLSEFLKISLKGIKPSKSLINSIPNKPTKMYLIKGDEVEILEEKGEWLKIRYYGKKTIEGWIKKSDVE</sequence>
<dbReference type="Gene3D" id="2.30.30.40">
    <property type="entry name" value="SH3 Domains"/>
    <property type="match status" value="1"/>
</dbReference>
<proteinExistence type="predicted"/>
<feature type="chain" id="PRO_5046626931" description="SH3b domain-containing protein" evidence="1">
    <location>
        <begin position="22"/>
        <end position="234"/>
    </location>
</feature>
<dbReference type="InterPro" id="IPR003646">
    <property type="entry name" value="SH3-like_bac-type"/>
</dbReference>
<dbReference type="RefSeq" id="WP_283328634.1">
    <property type="nucleotide sequence ID" value="NZ_JASHIC010000022.1"/>
</dbReference>
<feature type="signal peptide" evidence="1">
    <location>
        <begin position="1"/>
        <end position="21"/>
    </location>
</feature>
<dbReference type="Proteomes" id="UP001236569">
    <property type="component" value="Unassembled WGS sequence"/>
</dbReference>
<evidence type="ECO:0000259" key="2">
    <source>
        <dbReference type="Pfam" id="PF08239"/>
    </source>
</evidence>
<accession>A0ABT6YT38</accession>
<comment type="caution">
    <text evidence="3">The sequence shown here is derived from an EMBL/GenBank/DDBJ whole genome shotgun (WGS) entry which is preliminary data.</text>
</comment>
<keyword evidence="1" id="KW-0732">Signal</keyword>
<protein>
    <recommendedName>
        <fullName evidence="2">SH3b domain-containing protein</fullName>
    </recommendedName>
</protein>